<feature type="domain" description="Virulence-associated protein E-like" evidence="1">
    <location>
        <begin position="209"/>
        <end position="412"/>
    </location>
</feature>
<gene>
    <name evidence="2" type="ordered locus">Npun_F0748</name>
</gene>
<evidence type="ECO:0000313" key="3">
    <source>
        <dbReference type="Proteomes" id="UP000001191"/>
    </source>
</evidence>
<dbReference type="RefSeq" id="WP_012407525.1">
    <property type="nucleotide sequence ID" value="NC_010628.1"/>
</dbReference>
<dbReference type="EnsemblBacteria" id="ACC79500">
    <property type="protein sequence ID" value="ACC79500"/>
    <property type="gene ID" value="Npun_F0748"/>
</dbReference>
<reference evidence="2 3" key="2">
    <citation type="journal article" date="2013" name="Plant Physiol.">
        <title>A Nostoc punctiforme Sugar Transporter Necessary to Establish a Cyanobacterium-Plant Symbiosis.</title>
        <authorList>
            <person name="Ekman M."/>
            <person name="Picossi S."/>
            <person name="Campbell E.L."/>
            <person name="Meeks J.C."/>
            <person name="Flores E."/>
        </authorList>
    </citation>
    <scope>NUCLEOTIDE SEQUENCE [LARGE SCALE GENOMIC DNA]</scope>
    <source>
        <strain evidence="3">ATCC 29133 / PCC 73102</strain>
    </source>
</reference>
<dbReference type="InterPro" id="IPR007936">
    <property type="entry name" value="VapE-like_dom"/>
</dbReference>
<dbReference type="OrthoDB" id="9763644at2"/>
<dbReference type="eggNOG" id="COG5545">
    <property type="taxonomic scope" value="Bacteria"/>
</dbReference>
<dbReference type="EMBL" id="CP001037">
    <property type="protein sequence ID" value="ACC79500.1"/>
    <property type="molecule type" value="Genomic_DNA"/>
</dbReference>
<dbReference type="HOGENOM" id="CLU_517612_0_0_3"/>
<evidence type="ECO:0000259" key="1">
    <source>
        <dbReference type="Pfam" id="PF05272"/>
    </source>
</evidence>
<dbReference type="KEGG" id="npu:Npun_F0748"/>
<dbReference type="AlphaFoldDB" id="B2IT02"/>
<dbReference type="PhylomeDB" id="B2IT02"/>
<dbReference type="Pfam" id="PF05272">
    <property type="entry name" value="VapE-like_dom"/>
    <property type="match status" value="1"/>
</dbReference>
<dbReference type="Proteomes" id="UP000001191">
    <property type="component" value="Chromosome"/>
</dbReference>
<protein>
    <submittedName>
        <fullName evidence="2">Virulence-associated E family protein</fullName>
    </submittedName>
</protein>
<dbReference type="PANTHER" id="PTHR34985">
    <property type="entry name" value="SLR0554 PROTEIN"/>
    <property type="match status" value="1"/>
</dbReference>
<keyword evidence="3" id="KW-1185">Reference proteome</keyword>
<evidence type="ECO:0000313" key="2">
    <source>
        <dbReference type="EMBL" id="ACC79500.1"/>
    </source>
</evidence>
<proteinExistence type="predicted"/>
<name>B2IT02_NOSP7</name>
<accession>B2IT02</accession>
<dbReference type="PANTHER" id="PTHR34985:SF1">
    <property type="entry name" value="SLR0554 PROTEIN"/>
    <property type="match status" value="1"/>
</dbReference>
<organism evidence="2 3">
    <name type="scientific">Nostoc punctiforme (strain ATCC 29133 / PCC 73102)</name>
    <dbReference type="NCBI Taxonomy" id="63737"/>
    <lineage>
        <taxon>Bacteria</taxon>
        <taxon>Bacillati</taxon>
        <taxon>Cyanobacteriota</taxon>
        <taxon>Cyanophyceae</taxon>
        <taxon>Nostocales</taxon>
        <taxon>Nostocaceae</taxon>
        <taxon>Nostoc</taxon>
    </lineage>
</organism>
<sequence length="526" mass="59962">MNYSNDNSLNPIQSSFDVNINDHYGVNIDSDGTTEFKLNVVKNAGVLRTVTPLGGDKSRGADPKAKNEINGGRQMAKQMIKGAEDKPQMFWKLFEAVYSDVRFNSWKQEYEVGGERVEWDSLMCRFEDVVCSRKGSEAFLKSRRRDFESRKGFNPMKEILEEYHKDFVKPVAMEEVATEDEEIGFIEVKKGDIRRWDEQVFTPFPQWDELSSLLFGTSDPLHQKMLEVFLIGAASRAVNPGKKLDTILVLKSDQGLAKTSFFRALGGEYFVSIDEIESVETTRLLQKGWIGELGELEGITSKADVNALKNWATKEEDPLRRMNTEDIPFRPRHIAFGGTCNSEEILKDTTGNRRFNIIPVTKEIPLDWFRQHRAHILAAAYHKYNEYIKAGIPWWFTKEWEAKSEAQNTNFMEKSQYEDSLTILVASLEGKYSRRDAEGQPIKEVEGIGFTLPDIMEGLGIHLGAQKQGRLDTKIGKLLESLGYQKKKTRVLGLSTPITQWAKADVPRDKVNHLTKSQIIEISRTL</sequence>
<reference evidence="3" key="1">
    <citation type="submission" date="2008-04" db="EMBL/GenBank/DDBJ databases">
        <title>Complete sequence of chromosome of Nostoc punctiforme ATCC 29133.</title>
        <authorList>
            <consortium name="US DOE Joint Genome Institute"/>
            <person name="Copeland A."/>
            <person name="Lucas S."/>
            <person name="Lapidus A."/>
            <person name="Glavina del Rio T."/>
            <person name="Dalin E."/>
            <person name="Tice H."/>
            <person name="Pitluck S."/>
            <person name="Chain P."/>
            <person name="Malfatti S."/>
            <person name="Shin M."/>
            <person name="Vergez L."/>
            <person name="Schmutz J."/>
            <person name="Larimer F."/>
            <person name="Land M."/>
            <person name="Hauser L."/>
            <person name="Kyrpides N."/>
            <person name="Kim E."/>
            <person name="Meeks J.C."/>
            <person name="Elhai J."/>
            <person name="Campbell E.L."/>
            <person name="Thiel T."/>
            <person name="Longmire J."/>
            <person name="Potts M."/>
            <person name="Atlas R."/>
        </authorList>
    </citation>
    <scope>NUCLEOTIDE SEQUENCE [LARGE SCALE GENOMIC DNA]</scope>
    <source>
        <strain evidence="3">ATCC 29133 / PCC 73102</strain>
    </source>
</reference>